<dbReference type="InterPro" id="IPR001878">
    <property type="entry name" value="Znf_CCHC"/>
</dbReference>
<evidence type="ECO:0000313" key="4">
    <source>
        <dbReference type="RefSeq" id="XP_047738428.1"/>
    </source>
</evidence>
<proteinExistence type="predicted"/>
<feature type="domain" description="CCHC-type" evidence="2">
    <location>
        <begin position="201"/>
        <end position="217"/>
    </location>
</feature>
<dbReference type="PANTHER" id="PTHR47331:SF1">
    <property type="entry name" value="GAG-LIKE PROTEIN"/>
    <property type="match status" value="1"/>
</dbReference>
<dbReference type="KEGG" id="hazt:108671360"/>
<keyword evidence="3" id="KW-1185">Reference proteome</keyword>
<dbReference type="GeneID" id="108671360"/>
<feature type="region of interest" description="Disordered" evidence="1">
    <location>
        <begin position="108"/>
        <end position="135"/>
    </location>
</feature>
<dbReference type="AlphaFoldDB" id="A0A979FP64"/>
<reference evidence="4" key="1">
    <citation type="submission" date="2025-08" db="UniProtKB">
        <authorList>
            <consortium name="RefSeq"/>
        </authorList>
    </citation>
    <scope>IDENTIFICATION</scope>
    <source>
        <tissue evidence="4">Whole organism</tissue>
    </source>
</reference>
<feature type="domain" description="CCHC-type" evidence="2">
    <location>
        <begin position="148"/>
        <end position="164"/>
    </location>
</feature>
<organism evidence="3 4">
    <name type="scientific">Hyalella azteca</name>
    <name type="common">Amphipod</name>
    <dbReference type="NCBI Taxonomy" id="294128"/>
    <lineage>
        <taxon>Eukaryota</taxon>
        <taxon>Metazoa</taxon>
        <taxon>Ecdysozoa</taxon>
        <taxon>Arthropoda</taxon>
        <taxon>Crustacea</taxon>
        <taxon>Multicrustacea</taxon>
        <taxon>Malacostraca</taxon>
        <taxon>Eumalacostraca</taxon>
        <taxon>Peracarida</taxon>
        <taxon>Amphipoda</taxon>
        <taxon>Senticaudata</taxon>
        <taxon>Talitrida</taxon>
        <taxon>Talitroidea</taxon>
        <taxon>Hyalellidae</taxon>
        <taxon>Hyalella</taxon>
    </lineage>
</organism>
<evidence type="ECO:0000313" key="3">
    <source>
        <dbReference type="Proteomes" id="UP000694843"/>
    </source>
</evidence>
<dbReference type="PANTHER" id="PTHR47331">
    <property type="entry name" value="PHD-TYPE DOMAIN-CONTAINING PROTEIN"/>
    <property type="match status" value="1"/>
</dbReference>
<accession>A0A979FP64</accession>
<dbReference type="OrthoDB" id="5967017at2759"/>
<name>A0A979FP64_HYAAZ</name>
<sequence length="610" mass="68396">MLEREFIDRKALVNDLIQKLFDLTPKFHPDYLGTKIYINEIRSTVSDLKKWGCDLMEGSGNTMLSVLMFSKLPHPVKQEFGRRFDNFPSCDIIFDNYPEVIRTLTLKDKSRDKPKPDSNAVKPKSFPPKPTYQNAGIASQSKDFTRKVCKFCSAPDHSMMKCTKFPTLQSRLDRCRELHLCTNCSSSKHQSLECKTKLDYDCVICKSKNHISALCPKYQVSLQKNWCLNSSSGKDDHLLPTITVTLSRGKLSTPVRCLIDTGSQRSYVSAACLDRIGFPKGAGEKDFVVSSFLDSGVRKFAEASLCLNLNDGLGEFQLPFLIDRNFAIEFRVDLLDVAVNHLKKSATLADVAFQNPSNVVKLEGLLGVDAIRFFREFRLVQVNNKGSAFAYSGGIIPFGSIDSLLPKDVKCRSDQLRPSKDKAEGIPNSSVVNFVLNPLGDQFDPVHSVVQDSSVEGRLDRLFSVEALGLKEDEYSDYDAQQIAKFESSIENRNGEYFVDLPWIEDKVSAVRSNFSLAKAVLDRVLKKLHSSGTFHAYNDVFLQQLQEGILEEIDLDAVDPSQHVWIPHRAVIRTGEQLGLVPRGSVSLESSRAASTRRLGGVSWSIFKY</sequence>
<dbReference type="PROSITE" id="PS00141">
    <property type="entry name" value="ASP_PROTEASE"/>
    <property type="match status" value="1"/>
</dbReference>
<gene>
    <name evidence="4" type="primary">LOC108671360</name>
</gene>
<feature type="domain" description="CCHC-type" evidence="2">
    <location>
        <begin position="180"/>
        <end position="196"/>
    </location>
</feature>
<dbReference type="GO" id="GO:0006508">
    <property type="term" value="P:proteolysis"/>
    <property type="evidence" value="ECO:0007669"/>
    <property type="project" value="InterPro"/>
</dbReference>
<dbReference type="Proteomes" id="UP000694843">
    <property type="component" value="Unplaced"/>
</dbReference>
<dbReference type="GO" id="GO:0004190">
    <property type="term" value="F:aspartic-type endopeptidase activity"/>
    <property type="evidence" value="ECO:0007669"/>
    <property type="project" value="InterPro"/>
</dbReference>
<protein>
    <submittedName>
        <fullName evidence="4">Uncharacterized protein LOC108671360 isoform X1</fullName>
    </submittedName>
</protein>
<dbReference type="GO" id="GO:0008270">
    <property type="term" value="F:zinc ion binding"/>
    <property type="evidence" value="ECO:0007669"/>
    <property type="project" value="InterPro"/>
</dbReference>
<dbReference type="RefSeq" id="XP_047738428.1">
    <property type="nucleotide sequence ID" value="XM_047882472.1"/>
</dbReference>
<evidence type="ECO:0000259" key="2">
    <source>
        <dbReference type="SMART" id="SM00343"/>
    </source>
</evidence>
<dbReference type="GO" id="GO:0003676">
    <property type="term" value="F:nucleic acid binding"/>
    <property type="evidence" value="ECO:0007669"/>
    <property type="project" value="InterPro"/>
</dbReference>
<dbReference type="SMART" id="SM00343">
    <property type="entry name" value="ZnF_C2HC"/>
    <property type="match status" value="3"/>
</dbReference>
<dbReference type="InterPro" id="IPR036875">
    <property type="entry name" value="Znf_CCHC_sf"/>
</dbReference>
<dbReference type="InterPro" id="IPR001969">
    <property type="entry name" value="Aspartic_peptidase_AS"/>
</dbReference>
<evidence type="ECO:0000256" key="1">
    <source>
        <dbReference type="SAM" id="MobiDB-lite"/>
    </source>
</evidence>
<dbReference type="SUPFAM" id="SSF57756">
    <property type="entry name" value="Retrovirus zinc finger-like domains"/>
    <property type="match status" value="1"/>
</dbReference>